<dbReference type="PANTHER" id="PTHR34138">
    <property type="entry name" value="CELL SHAPE-DETERMINING PROTEIN MREC"/>
    <property type="match status" value="1"/>
</dbReference>
<dbReference type="GO" id="GO:0008360">
    <property type="term" value="P:regulation of cell shape"/>
    <property type="evidence" value="ECO:0007669"/>
    <property type="project" value="UniProtKB-KW"/>
</dbReference>
<keyword evidence="3 5" id="KW-0133">Cell shape</keyword>
<dbReference type="InterPro" id="IPR042175">
    <property type="entry name" value="Cell/Rod_MreC_2"/>
</dbReference>
<dbReference type="AlphaFoldDB" id="A0A380JBE1"/>
<evidence type="ECO:0000256" key="2">
    <source>
        <dbReference type="ARBA" id="ARBA00013855"/>
    </source>
</evidence>
<keyword evidence="9" id="KW-1185">Reference proteome</keyword>
<dbReference type="EMBL" id="UHFA01000002">
    <property type="protein sequence ID" value="SUN35405.1"/>
    <property type="molecule type" value="Genomic_DNA"/>
</dbReference>
<keyword evidence="6" id="KW-0175">Coiled coil</keyword>
<dbReference type="PANTHER" id="PTHR34138:SF1">
    <property type="entry name" value="CELL SHAPE-DETERMINING PROTEIN MREC"/>
    <property type="match status" value="1"/>
</dbReference>
<gene>
    <name evidence="8" type="primary">mreC</name>
    <name evidence="8" type="ORF">NCTC11391_00409</name>
</gene>
<dbReference type="OrthoDB" id="9792313at2"/>
<evidence type="ECO:0000259" key="7">
    <source>
        <dbReference type="Pfam" id="PF04085"/>
    </source>
</evidence>
<reference evidence="8 9" key="1">
    <citation type="submission" date="2018-06" db="EMBL/GenBank/DDBJ databases">
        <authorList>
            <consortium name="Pathogen Informatics"/>
            <person name="Doyle S."/>
        </authorList>
    </citation>
    <scope>NUCLEOTIDE SEQUENCE [LARGE SCALE GENOMIC DNA]</scope>
    <source>
        <strain evidence="9">NCTC 11391</strain>
    </source>
</reference>
<evidence type="ECO:0000256" key="6">
    <source>
        <dbReference type="SAM" id="Coils"/>
    </source>
</evidence>
<evidence type="ECO:0000256" key="3">
    <source>
        <dbReference type="ARBA" id="ARBA00022960"/>
    </source>
</evidence>
<dbReference type="GO" id="GO:0005886">
    <property type="term" value="C:plasma membrane"/>
    <property type="evidence" value="ECO:0007669"/>
    <property type="project" value="TreeGrafter"/>
</dbReference>
<evidence type="ECO:0000313" key="9">
    <source>
        <dbReference type="Proteomes" id="UP000254082"/>
    </source>
</evidence>
<evidence type="ECO:0000256" key="4">
    <source>
        <dbReference type="ARBA" id="ARBA00032089"/>
    </source>
</evidence>
<sequence>MKKIRFSRVLTLTVTSLLIFLVLLFFIFRNNSLVRTITTPISGLTSKVDGIFSYPFQFVETAKNDLVDLYETYSENESLKKNLAKMRDQSSDLNTLKEENSSLSKALEIEQTFSNYKTITSKVTVRSTLSWYESLSLNVGENDGATASMLAVSDGGLVGRVSDLSKSNATIKLVSNSEGTYEIPVKIAGYSGDVYGILTGYNAKKNLLVIEELNADKELKKDDSVVTSGLDGKSIAGISVGRVSSVNDAKELGKRKVYVTPTADLDNISYVTLIGS</sequence>
<dbReference type="InterPro" id="IPR042177">
    <property type="entry name" value="Cell/Rod_1"/>
</dbReference>
<dbReference type="Pfam" id="PF04085">
    <property type="entry name" value="MreC"/>
    <property type="match status" value="1"/>
</dbReference>
<protein>
    <recommendedName>
        <fullName evidence="2 5">Cell shape-determining protein MreC</fullName>
    </recommendedName>
    <alternativeName>
        <fullName evidence="4 5">Cell shape protein MreC</fullName>
    </alternativeName>
</protein>
<evidence type="ECO:0000256" key="5">
    <source>
        <dbReference type="PIRNR" id="PIRNR038471"/>
    </source>
</evidence>
<organism evidence="8 9">
    <name type="scientific">Streptococcus downei MFe28</name>
    <dbReference type="NCBI Taxonomy" id="764290"/>
    <lineage>
        <taxon>Bacteria</taxon>
        <taxon>Bacillati</taxon>
        <taxon>Bacillota</taxon>
        <taxon>Bacilli</taxon>
        <taxon>Lactobacillales</taxon>
        <taxon>Streptococcaceae</taxon>
        <taxon>Streptococcus</taxon>
    </lineage>
</organism>
<evidence type="ECO:0000256" key="1">
    <source>
        <dbReference type="ARBA" id="ARBA00009369"/>
    </source>
</evidence>
<feature type="coiled-coil region" evidence="6">
    <location>
        <begin position="76"/>
        <end position="106"/>
    </location>
</feature>
<dbReference type="Gene3D" id="2.40.10.350">
    <property type="entry name" value="Rod shape-determining protein MreC, domain 2"/>
    <property type="match status" value="1"/>
</dbReference>
<dbReference type="NCBIfam" id="TIGR00219">
    <property type="entry name" value="mreC"/>
    <property type="match status" value="1"/>
</dbReference>
<dbReference type="InterPro" id="IPR007221">
    <property type="entry name" value="MreC"/>
</dbReference>
<dbReference type="Proteomes" id="UP000254082">
    <property type="component" value="Unassembled WGS sequence"/>
</dbReference>
<dbReference type="PIRSF" id="PIRSF038471">
    <property type="entry name" value="MreC"/>
    <property type="match status" value="1"/>
</dbReference>
<dbReference type="InterPro" id="IPR055342">
    <property type="entry name" value="MreC_beta-barrel_core"/>
</dbReference>
<dbReference type="Gene3D" id="2.40.10.340">
    <property type="entry name" value="Rod shape-determining protein MreC, domain 1"/>
    <property type="match status" value="1"/>
</dbReference>
<feature type="domain" description="Rod shape-determining protein MreC beta-barrel core" evidence="7">
    <location>
        <begin position="123"/>
        <end position="274"/>
    </location>
</feature>
<comment type="similarity">
    <text evidence="1 5">Belongs to the MreC family.</text>
</comment>
<dbReference type="RefSeq" id="WP_115324835.1">
    <property type="nucleotide sequence ID" value="NZ_UHFA01000002.1"/>
</dbReference>
<comment type="function">
    <text evidence="5">Involved in formation and maintenance of cell shape.</text>
</comment>
<name>A0A380JBE1_STRDO</name>
<evidence type="ECO:0000313" key="8">
    <source>
        <dbReference type="EMBL" id="SUN35405.1"/>
    </source>
</evidence>
<accession>A0A380JBE1</accession>
<proteinExistence type="inferred from homology"/>